<feature type="region of interest" description="Disordered" evidence="1">
    <location>
        <begin position="75"/>
        <end position="131"/>
    </location>
</feature>
<dbReference type="PANTHER" id="PTHR21666">
    <property type="entry name" value="PEPTIDASE-RELATED"/>
    <property type="match status" value="1"/>
</dbReference>
<dbReference type="AlphaFoldDB" id="A0A3B0BKM2"/>
<dbReference type="RefSeq" id="WP_120755955.1">
    <property type="nucleotide sequence ID" value="NZ_JBFADQ010000008.1"/>
</dbReference>
<gene>
    <name evidence="4" type="ORF">D7231_15290</name>
</gene>
<proteinExistence type="predicted"/>
<evidence type="ECO:0000313" key="4">
    <source>
        <dbReference type="EMBL" id="RKN72818.1"/>
    </source>
</evidence>
<keyword evidence="5" id="KW-1185">Reference proteome</keyword>
<dbReference type="EMBL" id="RBAM01000005">
    <property type="protein sequence ID" value="RKN72818.1"/>
    <property type="molecule type" value="Genomic_DNA"/>
</dbReference>
<dbReference type="Pfam" id="PF01551">
    <property type="entry name" value="Peptidase_M23"/>
    <property type="match status" value="1"/>
</dbReference>
<dbReference type="GO" id="GO:0004222">
    <property type="term" value="F:metalloendopeptidase activity"/>
    <property type="evidence" value="ECO:0007669"/>
    <property type="project" value="TreeGrafter"/>
</dbReference>
<evidence type="ECO:0000256" key="2">
    <source>
        <dbReference type="SAM" id="SignalP"/>
    </source>
</evidence>
<evidence type="ECO:0000256" key="1">
    <source>
        <dbReference type="SAM" id="MobiDB-lite"/>
    </source>
</evidence>
<feature type="compositionally biased region" description="Low complexity" evidence="1">
    <location>
        <begin position="75"/>
        <end position="88"/>
    </location>
</feature>
<feature type="chain" id="PRO_5017223405" evidence="2">
    <location>
        <begin position="45"/>
        <end position="269"/>
    </location>
</feature>
<dbReference type="CDD" id="cd12797">
    <property type="entry name" value="M23_peptidase"/>
    <property type="match status" value="1"/>
</dbReference>
<evidence type="ECO:0000313" key="5">
    <source>
        <dbReference type="Proteomes" id="UP000270343"/>
    </source>
</evidence>
<feature type="signal peptide" evidence="2">
    <location>
        <begin position="1"/>
        <end position="44"/>
    </location>
</feature>
<dbReference type="InterPro" id="IPR050570">
    <property type="entry name" value="Cell_wall_metabolism_enzyme"/>
</dbReference>
<comment type="caution">
    <text evidence="4">The sequence shown here is derived from an EMBL/GenBank/DDBJ whole genome shotgun (WGS) entry which is preliminary data.</text>
</comment>
<dbReference type="SUPFAM" id="SSF51261">
    <property type="entry name" value="Duplicated hybrid motif"/>
    <property type="match status" value="1"/>
</dbReference>
<name>A0A3B0BKM2_9ACTN</name>
<dbReference type="InterPro" id="IPR016047">
    <property type="entry name" value="M23ase_b-sheet_dom"/>
</dbReference>
<dbReference type="FunFam" id="2.70.70.10:FF:000013">
    <property type="entry name" value="Peptidase family M23"/>
    <property type="match status" value="1"/>
</dbReference>
<sequence length="269" mass="27706">MAFTRATGKHRKPSRAVRVSANAAGIATLAATGVVAGFAAPALAATTDDVHRSTEDTGLTQAVVIGEDTAGRIGEQAQVQSSAAAESTAVHDAETAAKQQAADVKKADDEAKRKAEAERKEQERVAREQERKRLNTFVSPIAGSYVSTSYKASSGLWSSGSHTGVDFHAETGTSVQAVGAGTIVEAGWGGAYGNNVVIKHNDGTYTQYGHLSSIDVSVGQSVTAGQQIGLSGATGNVTGPHLHFEARTGAVYGTDIDPVAYLSEHGVSL</sequence>
<evidence type="ECO:0000259" key="3">
    <source>
        <dbReference type="Pfam" id="PF01551"/>
    </source>
</evidence>
<dbReference type="Proteomes" id="UP000270343">
    <property type="component" value="Unassembled WGS sequence"/>
</dbReference>
<dbReference type="OrthoDB" id="5244067at2"/>
<feature type="compositionally biased region" description="Basic and acidic residues" evidence="1">
    <location>
        <begin position="103"/>
        <end position="131"/>
    </location>
</feature>
<organism evidence="4 5">
    <name type="scientific">Streptomyces klenkii</name>
    <dbReference type="NCBI Taxonomy" id="1420899"/>
    <lineage>
        <taxon>Bacteria</taxon>
        <taxon>Bacillati</taxon>
        <taxon>Actinomycetota</taxon>
        <taxon>Actinomycetes</taxon>
        <taxon>Kitasatosporales</taxon>
        <taxon>Streptomycetaceae</taxon>
        <taxon>Streptomyces</taxon>
    </lineage>
</organism>
<dbReference type="InterPro" id="IPR011055">
    <property type="entry name" value="Dup_hybrid_motif"/>
</dbReference>
<keyword evidence="2" id="KW-0732">Signal</keyword>
<dbReference type="PANTHER" id="PTHR21666:SF270">
    <property type="entry name" value="MUREIN HYDROLASE ACTIVATOR ENVC"/>
    <property type="match status" value="1"/>
</dbReference>
<reference evidence="4 5" key="1">
    <citation type="journal article" date="2015" name="Antonie Van Leeuwenhoek">
        <title>Streptomyces klenkii sp. nov., isolated from deep marine sediment.</title>
        <authorList>
            <person name="Veyisoglu A."/>
            <person name="Sahin N."/>
        </authorList>
    </citation>
    <scope>NUCLEOTIDE SEQUENCE [LARGE SCALE GENOMIC DNA]</scope>
    <source>
        <strain evidence="4 5">KCTC 29202</strain>
    </source>
</reference>
<dbReference type="Gene3D" id="2.70.70.10">
    <property type="entry name" value="Glucose Permease (Domain IIA)"/>
    <property type="match status" value="1"/>
</dbReference>
<accession>A0A3B0BKM2</accession>
<feature type="domain" description="M23ase beta-sheet core" evidence="3">
    <location>
        <begin position="161"/>
        <end position="254"/>
    </location>
</feature>
<protein>
    <submittedName>
        <fullName evidence="4">M23 family peptidase</fullName>
    </submittedName>
</protein>